<dbReference type="PROSITE" id="PS00518">
    <property type="entry name" value="ZF_RING_1"/>
    <property type="match status" value="1"/>
</dbReference>
<evidence type="ECO:0000256" key="2">
    <source>
        <dbReference type="ARBA" id="ARBA00012251"/>
    </source>
</evidence>
<dbReference type="EMBL" id="CAJNOL010000351">
    <property type="protein sequence ID" value="CAF1021904.1"/>
    <property type="molecule type" value="Genomic_DNA"/>
</dbReference>
<comment type="caution">
    <text evidence="11">The sequence shown here is derived from an EMBL/GenBank/DDBJ whole genome shotgun (WGS) entry which is preliminary data.</text>
</comment>
<dbReference type="Gene3D" id="3.30.40.10">
    <property type="entry name" value="Zinc/RING finger domain, C3HC4 (zinc finger)"/>
    <property type="match status" value="1"/>
</dbReference>
<dbReference type="InterPro" id="IPR017907">
    <property type="entry name" value="Znf_RING_CS"/>
</dbReference>
<evidence type="ECO:0000313" key="11">
    <source>
        <dbReference type="EMBL" id="CAF1021904.1"/>
    </source>
</evidence>
<accession>A0A814I854</accession>
<dbReference type="InterPro" id="IPR013083">
    <property type="entry name" value="Znf_RING/FYVE/PHD"/>
</dbReference>
<dbReference type="InterPro" id="IPR002867">
    <property type="entry name" value="IBR_dom"/>
</dbReference>
<name>A0A814I854_9BILA</name>
<evidence type="ECO:0000256" key="3">
    <source>
        <dbReference type="ARBA" id="ARBA00022679"/>
    </source>
</evidence>
<feature type="domain" description="RING-type" evidence="10">
    <location>
        <begin position="157"/>
        <end position="382"/>
    </location>
</feature>
<evidence type="ECO:0000313" key="12">
    <source>
        <dbReference type="Proteomes" id="UP000663870"/>
    </source>
</evidence>
<evidence type="ECO:0000256" key="6">
    <source>
        <dbReference type="ARBA" id="ARBA00022771"/>
    </source>
</evidence>
<dbReference type="PROSITE" id="PS51873">
    <property type="entry name" value="TRIAD"/>
    <property type="match status" value="1"/>
</dbReference>
<dbReference type="GO" id="GO:0061630">
    <property type="term" value="F:ubiquitin protein ligase activity"/>
    <property type="evidence" value="ECO:0007669"/>
    <property type="project" value="UniProtKB-EC"/>
</dbReference>
<keyword evidence="12" id="KW-1185">Reference proteome</keyword>
<evidence type="ECO:0000256" key="8">
    <source>
        <dbReference type="ARBA" id="ARBA00022833"/>
    </source>
</evidence>
<dbReference type="GO" id="GO:0016567">
    <property type="term" value="P:protein ubiquitination"/>
    <property type="evidence" value="ECO:0007669"/>
    <property type="project" value="InterPro"/>
</dbReference>
<keyword evidence="4" id="KW-0479">Metal-binding</keyword>
<keyword evidence="6" id="KW-0863">Zinc-finger</keyword>
<evidence type="ECO:0000259" key="10">
    <source>
        <dbReference type="PROSITE" id="PS51873"/>
    </source>
</evidence>
<dbReference type="Pfam" id="PF01485">
    <property type="entry name" value="IBR"/>
    <property type="match status" value="1"/>
</dbReference>
<dbReference type="InterPro" id="IPR044066">
    <property type="entry name" value="TRIAD_supradom"/>
</dbReference>
<dbReference type="Gene3D" id="1.20.120.1750">
    <property type="match status" value="1"/>
</dbReference>
<comment type="catalytic activity">
    <reaction evidence="1">
        <text>[E2 ubiquitin-conjugating enzyme]-S-ubiquitinyl-L-cysteine + [acceptor protein]-L-lysine = [E2 ubiquitin-conjugating enzyme]-L-cysteine + [acceptor protein]-N(6)-ubiquitinyl-L-lysine.</text>
        <dbReference type="EC" id="2.3.2.31"/>
    </reaction>
</comment>
<dbReference type="Proteomes" id="UP000663870">
    <property type="component" value="Unassembled WGS sequence"/>
</dbReference>
<reference evidence="11" key="1">
    <citation type="submission" date="2021-02" db="EMBL/GenBank/DDBJ databases">
        <authorList>
            <person name="Nowell W R."/>
        </authorList>
    </citation>
    <scope>NUCLEOTIDE SEQUENCE</scope>
</reference>
<evidence type="ECO:0000256" key="4">
    <source>
        <dbReference type="ARBA" id="ARBA00022723"/>
    </source>
</evidence>
<evidence type="ECO:0000256" key="1">
    <source>
        <dbReference type="ARBA" id="ARBA00001798"/>
    </source>
</evidence>
<feature type="region of interest" description="Disordered" evidence="9">
    <location>
        <begin position="75"/>
        <end position="99"/>
    </location>
</feature>
<evidence type="ECO:0000256" key="9">
    <source>
        <dbReference type="SAM" id="MobiDB-lite"/>
    </source>
</evidence>
<evidence type="ECO:0000256" key="7">
    <source>
        <dbReference type="ARBA" id="ARBA00022786"/>
    </source>
</evidence>
<gene>
    <name evidence="11" type="ORF">JXQ802_LOCUS15210</name>
</gene>
<organism evidence="11 12">
    <name type="scientific">Rotaria sordida</name>
    <dbReference type="NCBI Taxonomy" id="392033"/>
    <lineage>
        <taxon>Eukaryota</taxon>
        <taxon>Metazoa</taxon>
        <taxon>Spiralia</taxon>
        <taxon>Gnathifera</taxon>
        <taxon>Rotifera</taxon>
        <taxon>Eurotatoria</taxon>
        <taxon>Bdelloidea</taxon>
        <taxon>Philodinida</taxon>
        <taxon>Philodinidae</taxon>
        <taxon>Rotaria</taxon>
    </lineage>
</organism>
<proteinExistence type="predicted"/>
<dbReference type="SMART" id="SM00647">
    <property type="entry name" value="IBR"/>
    <property type="match status" value="2"/>
</dbReference>
<sequence length="402" mass="47184">MAQASHMNTKPKQSIRWRISRSNDQLNSGLHPSQRNVQHHIESSVDRTDYSNTRICICQTARHHPNLPMKISNRISSSSSSTNNTQINQGQNISIGLRTSSNLQTKRTSILSSTTDSTSDNINKLTTFSFQRINSQLQRINSQRKRKSHLIENTAQLTRECVICLLDQPIYLFEERYSNQCEHFQRTICDTCVYNNIKTLVENVINNHICCPEPNCMAIFNFENIRYILTMGNNLELFERYDRQLTYQHLEQIQEFIWCAHNGCGSGQIHNMNTTYSNPMVTCIKCKKQTCAFHRIKWHVGMTCQEYDQLKISSIDDNTQIWLRNNSKKCPLCQSYIEKISGCDHMTCTRCKHQFCWECYADYKKIQIYGRRQHMKSCTHYLLYTHSNNHFYRQRLINCTIL</sequence>
<keyword evidence="8" id="KW-0862">Zinc</keyword>
<feature type="region of interest" description="Disordered" evidence="9">
    <location>
        <begin position="24"/>
        <end position="45"/>
    </location>
</feature>
<evidence type="ECO:0000256" key="5">
    <source>
        <dbReference type="ARBA" id="ARBA00022737"/>
    </source>
</evidence>
<dbReference type="PANTHER" id="PTHR11685">
    <property type="entry name" value="RBR FAMILY RING FINGER AND IBR DOMAIN-CONTAINING"/>
    <property type="match status" value="1"/>
</dbReference>
<protein>
    <recommendedName>
        <fullName evidence="2">RBR-type E3 ubiquitin transferase</fullName>
        <ecNumber evidence="2">2.3.2.31</ecNumber>
    </recommendedName>
</protein>
<keyword evidence="3" id="KW-0808">Transferase</keyword>
<feature type="compositionally biased region" description="Low complexity" evidence="9">
    <location>
        <begin position="75"/>
        <end position="96"/>
    </location>
</feature>
<keyword evidence="7" id="KW-0833">Ubl conjugation pathway</keyword>
<dbReference type="GO" id="GO:0008270">
    <property type="term" value="F:zinc ion binding"/>
    <property type="evidence" value="ECO:0007669"/>
    <property type="project" value="UniProtKB-KW"/>
</dbReference>
<dbReference type="CDD" id="cd20335">
    <property type="entry name" value="BRcat_RBR"/>
    <property type="match status" value="1"/>
</dbReference>
<dbReference type="EC" id="2.3.2.31" evidence="2"/>
<keyword evidence="5" id="KW-0677">Repeat</keyword>
<dbReference type="Pfam" id="PF22191">
    <property type="entry name" value="IBR_1"/>
    <property type="match status" value="1"/>
</dbReference>
<dbReference type="InterPro" id="IPR031127">
    <property type="entry name" value="E3_UB_ligase_RBR"/>
</dbReference>
<dbReference type="SUPFAM" id="SSF57850">
    <property type="entry name" value="RING/U-box"/>
    <property type="match status" value="3"/>
</dbReference>
<feature type="compositionally biased region" description="Polar residues" evidence="9">
    <location>
        <begin position="24"/>
        <end position="36"/>
    </location>
</feature>
<dbReference type="AlphaFoldDB" id="A0A814I854"/>